<dbReference type="InterPro" id="IPR037518">
    <property type="entry name" value="MPN"/>
</dbReference>
<evidence type="ECO:0000313" key="9">
    <source>
        <dbReference type="Proteomes" id="UP001500840"/>
    </source>
</evidence>
<dbReference type="InterPro" id="IPR001405">
    <property type="entry name" value="UPF0758"/>
</dbReference>
<dbReference type="NCBIfam" id="NF000642">
    <property type="entry name" value="PRK00024.1"/>
    <property type="match status" value="1"/>
</dbReference>
<dbReference type="CDD" id="cd08071">
    <property type="entry name" value="MPN_DUF2466"/>
    <property type="match status" value="1"/>
</dbReference>
<evidence type="ECO:0000256" key="4">
    <source>
        <dbReference type="ARBA" id="ARBA00022833"/>
    </source>
</evidence>
<evidence type="ECO:0000313" key="8">
    <source>
        <dbReference type="EMBL" id="GAA4472535.1"/>
    </source>
</evidence>
<dbReference type="PROSITE" id="PS50249">
    <property type="entry name" value="MPN"/>
    <property type="match status" value="1"/>
</dbReference>
<dbReference type="EMBL" id="BAABGA010000120">
    <property type="protein sequence ID" value="GAA4472535.1"/>
    <property type="molecule type" value="Genomic_DNA"/>
</dbReference>
<dbReference type="Proteomes" id="UP001500840">
    <property type="component" value="Unassembled WGS sequence"/>
</dbReference>
<keyword evidence="2" id="KW-0479">Metal-binding</keyword>
<name>A0ABP8NSV9_9BACT</name>
<dbReference type="Gene3D" id="3.40.140.10">
    <property type="entry name" value="Cytidine Deaminase, domain 2"/>
    <property type="match status" value="1"/>
</dbReference>
<proteinExistence type="inferred from homology"/>
<gene>
    <name evidence="8" type="primary">radC</name>
    <name evidence="8" type="ORF">GCM10023156_69210</name>
</gene>
<protein>
    <submittedName>
        <fullName evidence="8">DNA repair protein RadC</fullName>
    </submittedName>
</protein>
<dbReference type="PROSITE" id="PS01302">
    <property type="entry name" value="UPF0758"/>
    <property type="match status" value="1"/>
</dbReference>
<evidence type="ECO:0000259" key="7">
    <source>
        <dbReference type="PROSITE" id="PS50249"/>
    </source>
</evidence>
<evidence type="ECO:0000256" key="5">
    <source>
        <dbReference type="ARBA" id="ARBA00023049"/>
    </source>
</evidence>
<keyword evidence="1" id="KW-0645">Protease</keyword>
<dbReference type="NCBIfam" id="TIGR00608">
    <property type="entry name" value="radc"/>
    <property type="match status" value="1"/>
</dbReference>
<evidence type="ECO:0000256" key="1">
    <source>
        <dbReference type="ARBA" id="ARBA00022670"/>
    </source>
</evidence>
<reference evidence="9" key="1">
    <citation type="journal article" date="2019" name="Int. J. Syst. Evol. Microbiol.">
        <title>The Global Catalogue of Microorganisms (GCM) 10K type strain sequencing project: providing services to taxonomists for standard genome sequencing and annotation.</title>
        <authorList>
            <consortium name="The Broad Institute Genomics Platform"/>
            <consortium name="The Broad Institute Genome Sequencing Center for Infectious Disease"/>
            <person name="Wu L."/>
            <person name="Ma J."/>
        </authorList>
    </citation>
    <scope>NUCLEOTIDE SEQUENCE [LARGE SCALE GENOMIC DNA]</scope>
    <source>
        <strain evidence="9">JCM 17759</strain>
    </source>
</reference>
<evidence type="ECO:0000256" key="6">
    <source>
        <dbReference type="RuleBase" id="RU003797"/>
    </source>
</evidence>
<sequence length="303" mass="34006">MVEPLTALEEFSSEQAKAVCEQANPAYVTSTLKTLVREGILQRIVVDDQHRFRWSEPERFQPEKWIDQQIHGLQVRETPEQERPREKLLRNGAASLSNGDLLAILIRVGVQKESAITGGNLLGNRFAMQLEKLPRTDREELREISPTINRVSYAQIMAGIELGRRVAAAQASHRQDETRITSTESAIQYCANEFARLATDAVQEEFHIVTLDTKHKPIRTHQITIGTLDASLVHPREVFRPAIRDAASAVLLVHNHPSGDPTPSREDIQVTERLTDAGKLLGIVVLDHIIVASQRCLSIREES</sequence>
<evidence type="ECO:0000256" key="3">
    <source>
        <dbReference type="ARBA" id="ARBA00022801"/>
    </source>
</evidence>
<dbReference type="PANTHER" id="PTHR30471:SF3">
    <property type="entry name" value="UPF0758 PROTEIN YEES-RELATED"/>
    <property type="match status" value="1"/>
</dbReference>
<dbReference type="InterPro" id="IPR025657">
    <property type="entry name" value="RadC_JAB"/>
</dbReference>
<dbReference type="InterPro" id="IPR020891">
    <property type="entry name" value="UPF0758_CS"/>
</dbReference>
<dbReference type="PANTHER" id="PTHR30471">
    <property type="entry name" value="DNA REPAIR PROTEIN RADC"/>
    <property type="match status" value="1"/>
</dbReference>
<accession>A0ABP8NSV9</accession>
<keyword evidence="3" id="KW-0378">Hydrolase</keyword>
<feature type="domain" description="MPN" evidence="7">
    <location>
        <begin position="179"/>
        <end position="303"/>
    </location>
</feature>
<keyword evidence="4" id="KW-0862">Zinc</keyword>
<organism evidence="8 9">
    <name type="scientific">Novipirellula rosea</name>
    <dbReference type="NCBI Taxonomy" id="1031540"/>
    <lineage>
        <taxon>Bacteria</taxon>
        <taxon>Pseudomonadati</taxon>
        <taxon>Planctomycetota</taxon>
        <taxon>Planctomycetia</taxon>
        <taxon>Pirellulales</taxon>
        <taxon>Pirellulaceae</taxon>
        <taxon>Novipirellula</taxon>
    </lineage>
</organism>
<comment type="similarity">
    <text evidence="6">Belongs to the UPF0758 family.</text>
</comment>
<dbReference type="Pfam" id="PF04002">
    <property type="entry name" value="RadC"/>
    <property type="match status" value="1"/>
</dbReference>
<dbReference type="InterPro" id="IPR046778">
    <property type="entry name" value="UPF0758_N"/>
</dbReference>
<comment type="caution">
    <text evidence="8">The sequence shown here is derived from an EMBL/GenBank/DDBJ whole genome shotgun (WGS) entry which is preliminary data.</text>
</comment>
<keyword evidence="9" id="KW-1185">Reference proteome</keyword>
<dbReference type="Pfam" id="PF20582">
    <property type="entry name" value="UPF0758_N"/>
    <property type="match status" value="1"/>
</dbReference>
<keyword evidence="5" id="KW-0482">Metalloprotease</keyword>
<evidence type="ECO:0000256" key="2">
    <source>
        <dbReference type="ARBA" id="ARBA00022723"/>
    </source>
</evidence>